<proteinExistence type="predicted"/>
<gene>
    <name evidence="1" type="primary">orf139B</name>
</gene>
<geneLocation type="mitochondrion" evidence="1"/>
<dbReference type="GeneID" id="68665210"/>
<dbReference type="EMBL" id="MW538937">
    <property type="protein sequence ID" value="UBU98550.1"/>
    <property type="molecule type" value="Genomic_DNA"/>
</dbReference>
<name>A0A8K1MHC9_9PEZI</name>
<evidence type="ECO:0000313" key="1">
    <source>
        <dbReference type="EMBL" id="UBU98550.1"/>
    </source>
</evidence>
<sequence length="139" mass="15293">MFCIIFDQGVYISFFPLAPTLILPPPPIVLISIYASAPPPPSHQTTTRVVVGWEGGNKWRWGVGRTGHADPHLGSIEEEQGAVSTTPHNPPPLPTIFYRQSPHLFPYGNKWREGSDRLEGGEGTPPLFLICPPPSLNIF</sequence>
<keyword evidence="1" id="KW-0496">Mitochondrion</keyword>
<reference evidence="1" key="1">
    <citation type="submission" date="2021-01" db="EMBL/GenBank/DDBJ databases">
        <authorList>
            <person name="Sun H.-H."/>
            <person name="Zhang S."/>
            <person name="Zhang Y.-J."/>
        </authorList>
    </citation>
    <scope>NUCLEOTIDE SEQUENCE</scope>
    <source>
        <strain evidence="1">CMM1</strain>
    </source>
</reference>
<protein>
    <submittedName>
        <fullName evidence="1">Uncharacterized protein</fullName>
    </submittedName>
</protein>
<dbReference type="AlphaFoldDB" id="A0A8K1MHC9"/>
<organism evidence="1">
    <name type="scientific">Morchella brunnea</name>
    <dbReference type="NCBI Taxonomy" id="1174671"/>
    <lineage>
        <taxon>Eukaryota</taxon>
        <taxon>Fungi</taxon>
        <taxon>Dikarya</taxon>
        <taxon>Ascomycota</taxon>
        <taxon>Pezizomycotina</taxon>
        <taxon>Pezizomycetes</taxon>
        <taxon>Pezizales</taxon>
        <taxon>Morchellaceae</taxon>
        <taxon>Morchella</taxon>
    </lineage>
</organism>
<dbReference type="RefSeq" id="YP_010218713.1">
    <property type="nucleotide sequence ID" value="NC_058917.1"/>
</dbReference>
<accession>A0A8K1MHC9</accession>